<comment type="similarity">
    <text evidence="2">Belongs to the VKOR family.</text>
</comment>
<keyword evidence="14" id="KW-1185">Reference proteome</keyword>
<dbReference type="Pfam" id="PF07884">
    <property type="entry name" value="VKOR"/>
    <property type="match status" value="1"/>
</dbReference>
<evidence type="ECO:0000256" key="3">
    <source>
        <dbReference type="ARBA" id="ARBA00022692"/>
    </source>
</evidence>
<evidence type="ECO:0000256" key="4">
    <source>
        <dbReference type="ARBA" id="ARBA00022719"/>
    </source>
</evidence>
<evidence type="ECO:0000256" key="8">
    <source>
        <dbReference type="ARBA" id="ARBA00023157"/>
    </source>
</evidence>
<dbReference type="CDD" id="cd12921">
    <property type="entry name" value="VKOR_4"/>
    <property type="match status" value="1"/>
</dbReference>
<dbReference type="InterPro" id="IPR038354">
    <property type="entry name" value="VKOR_sf"/>
</dbReference>
<evidence type="ECO:0000256" key="6">
    <source>
        <dbReference type="ARBA" id="ARBA00023002"/>
    </source>
</evidence>
<proteinExistence type="inferred from homology"/>
<feature type="transmembrane region" description="Helical" evidence="10">
    <location>
        <begin position="113"/>
        <end position="135"/>
    </location>
</feature>
<evidence type="ECO:0000313" key="14">
    <source>
        <dbReference type="Proteomes" id="UP000198711"/>
    </source>
</evidence>
<dbReference type="GO" id="GO:0048038">
    <property type="term" value="F:quinone binding"/>
    <property type="evidence" value="ECO:0007669"/>
    <property type="project" value="UniProtKB-KW"/>
</dbReference>
<evidence type="ECO:0000256" key="1">
    <source>
        <dbReference type="ARBA" id="ARBA00004141"/>
    </source>
</evidence>
<keyword evidence="8" id="KW-1015">Disulfide bond</keyword>
<evidence type="ECO:0000256" key="2">
    <source>
        <dbReference type="ARBA" id="ARBA00006214"/>
    </source>
</evidence>
<dbReference type="AlphaFoldDB" id="A0A8X8IHE5"/>
<feature type="domain" description="Thioredoxin-like fold" evidence="12">
    <location>
        <begin position="271"/>
        <end position="418"/>
    </location>
</feature>
<reference evidence="13 14" key="1">
    <citation type="submission" date="2016-10" db="EMBL/GenBank/DDBJ databases">
        <authorList>
            <person name="Varghese N."/>
            <person name="Submissions S."/>
        </authorList>
    </citation>
    <scope>NUCLEOTIDE SEQUENCE [LARGE SCALE GENOMIC DNA]</scope>
    <source>
        <strain evidence="13 14">DSM 25353</strain>
    </source>
</reference>
<evidence type="ECO:0000259" key="11">
    <source>
        <dbReference type="Pfam" id="PF07884"/>
    </source>
</evidence>
<comment type="caution">
    <text evidence="13">The sequence shown here is derived from an EMBL/GenBank/DDBJ whole genome shotgun (WGS) entry which is preliminary data.</text>
</comment>
<keyword evidence="13" id="KW-0413">Isomerase</keyword>
<feature type="transmembrane region" description="Helical" evidence="10">
    <location>
        <begin position="204"/>
        <end position="224"/>
    </location>
</feature>
<dbReference type="GO" id="GO:0016853">
    <property type="term" value="F:isomerase activity"/>
    <property type="evidence" value="ECO:0007669"/>
    <property type="project" value="UniProtKB-KW"/>
</dbReference>
<dbReference type="Gene3D" id="1.20.1440.130">
    <property type="entry name" value="VKOR domain"/>
    <property type="match status" value="1"/>
</dbReference>
<evidence type="ECO:0000256" key="5">
    <source>
        <dbReference type="ARBA" id="ARBA00022989"/>
    </source>
</evidence>
<keyword evidence="3 10" id="KW-0812">Transmembrane</keyword>
<evidence type="ECO:0000256" key="9">
    <source>
        <dbReference type="ARBA" id="ARBA00023284"/>
    </source>
</evidence>
<keyword evidence="9" id="KW-0676">Redox-active center</keyword>
<keyword evidence="6" id="KW-0560">Oxidoreductase</keyword>
<gene>
    <name evidence="13" type="ORF">SAMN05444410_11240</name>
</gene>
<name>A0A8X8IHE5_9BACT</name>
<dbReference type="InterPro" id="IPR012336">
    <property type="entry name" value="Thioredoxin-like_fold"/>
</dbReference>
<dbReference type="EMBL" id="FNNO01000012">
    <property type="protein sequence ID" value="SDX26913.1"/>
    <property type="molecule type" value="Genomic_DNA"/>
</dbReference>
<feature type="transmembrane region" description="Helical" evidence="10">
    <location>
        <begin position="59"/>
        <end position="81"/>
    </location>
</feature>
<sequence>MCVQSTELAAETDYLNRHRKEIISKIKYFFAFFSFSILSFFFLRRIVEVLNSQFIPISIGVYFQGLILIGGIVVTSLLLWYEMDQNNPLLQKICTGIIKGNCNAILTGKQSKLFTWLSWSELGFFYFTGGLITLFLAETPVVHAIAGIAWLNILALPYTAFSIYYQWKIEKHWCVLCLAVQGLLILGTINSLVCGLLLTDDSYSFYFIFREVLLYLLPALIWYISKPYIAELLEGKILRREYLRVKFNTDIYDILLRKQKQITLPVEGVGIDIGSPHPKNTLIKVCNPYCGPCSKAHTKIEKLLDQFPDLAVKIIFKIANEAQSPSLKVVRHLLCATEGGISEAKKEILNDWYHSGSKDYEKFSLKHPINGKFPEQNEKLEAMDKWCNAMEIRHTPTIFINGYQLPDTYSIEDLQYFLLE</sequence>
<feature type="domain" description="Vitamin K epoxide reductase" evidence="11">
    <location>
        <begin position="69"/>
        <end position="186"/>
    </location>
</feature>
<dbReference type="InterPro" id="IPR012932">
    <property type="entry name" value="VKOR"/>
</dbReference>
<keyword evidence="5 10" id="KW-1133">Transmembrane helix</keyword>
<accession>A0A8X8IHE5</accession>
<evidence type="ECO:0000313" key="13">
    <source>
        <dbReference type="EMBL" id="SDX26913.1"/>
    </source>
</evidence>
<feature type="transmembrane region" description="Helical" evidence="10">
    <location>
        <begin position="141"/>
        <end position="161"/>
    </location>
</feature>
<organism evidence="13 14">
    <name type="scientific">Hydrobacter penzbergensis</name>
    <dbReference type="NCBI Taxonomy" id="1235997"/>
    <lineage>
        <taxon>Bacteria</taxon>
        <taxon>Pseudomonadati</taxon>
        <taxon>Bacteroidota</taxon>
        <taxon>Chitinophagia</taxon>
        <taxon>Chitinophagales</taxon>
        <taxon>Chitinophagaceae</taxon>
        <taxon>Hydrobacter</taxon>
    </lineage>
</organism>
<dbReference type="GO" id="GO:0016491">
    <property type="term" value="F:oxidoreductase activity"/>
    <property type="evidence" value="ECO:0007669"/>
    <property type="project" value="UniProtKB-KW"/>
</dbReference>
<evidence type="ECO:0000256" key="7">
    <source>
        <dbReference type="ARBA" id="ARBA00023136"/>
    </source>
</evidence>
<dbReference type="Pfam" id="PF13462">
    <property type="entry name" value="Thioredoxin_4"/>
    <property type="match status" value="1"/>
</dbReference>
<evidence type="ECO:0000259" key="12">
    <source>
        <dbReference type="Pfam" id="PF13462"/>
    </source>
</evidence>
<dbReference type="GO" id="GO:0016020">
    <property type="term" value="C:membrane"/>
    <property type="evidence" value="ECO:0007669"/>
    <property type="project" value="UniProtKB-SubCell"/>
</dbReference>
<feature type="transmembrane region" description="Helical" evidence="10">
    <location>
        <begin position="173"/>
        <end position="198"/>
    </location>
</feature>
<feature type="transmembrane region" description="Helical" evidence="10">
    <location>
        <begin position="28"/>
        <end position="47"/>
    </location>
</feature>
<evidence type="ECO:0000256" key="10">
    <source>
        <dbReference type="SAM" id="Phobius"/>
    </source>
</evidence>
<protein>
    <submittedName>
        <fullName evidence="13">Protein-disulfide isomerase</fullName>
    </submittedName>
</protein>
<dbReference type="SUPFAM" id="SSF52833">
    <property type="entry name" value="Thioredoxin-like"/>
    <property type="match status" value="1"/>
</dbReference>
<dbReference type="InterPro" id="IPR036249">
    <property type="entry name" value="Thioredoxin-like_sf"/>
</dbReference>
<keyword evidence="4" id="KW-0874">Quinone</keyword>
<keyword evidence="7 10" id="KW-0472">Membrane</keyword>
<dbReference type="RefSeq" id="WP_092725127.1">
    <property type="nucleotide sequence ID" value="NZ_FNNO01000012.1"/>
</dbReference>
<dbReference type="Proteomes" id="UP000198711">
    <property type="component" value="Unassembled WGS sequence"/>
</dbReference>
<comment type="subcellular location">
    <subcellularLocation>
        <location evidence="1">Membrane</location>
        <topology evidence="1">Multi-pass membrane protein</topology>
    </subcellularLocation>
</comment>
<dbReference type="Gene3D" id="3.40.30.10">
    <property type="entry name" value="Glutaredoxin"/>
    <property type="match status" value="1"/>
</dbReference>